<dbReference type="Proteomes" id="UP000663877">
    <property type="component" value="Unassembled WGS sequence"/>
</dbReference>
<dbReference type="OrthoDB" id="10274121at2759"/>
<reference evidence="2" key="1">
    <citation type="submission" date="2021-02" db="EMBL/GenBank/DDBJ databases">
        <authorList>
            <person name="Nowell W R."/>
        </authorList>
    </citation>
    <scope>NUCLEOTIDE SEQUENCE</scope>
</reference>
<sequence>MRIHYGLDINREMHTAGYAMVLFMFLTTQLDTLYNLKTSHEVVFELRMRNMTSNETNLYCDIPYDDCRCSVVSVKYCLTDARLKFSRIVPIVLFVLQICLAQELFSLSGDHKHLLICALWITSIFVLIGIIALIYRSSCCHGYTLGILYLTGFLVVGFFGYAFLAENERHWPSGRNNFGMDSQRFQMTGSEALV</sequence>
<keyword evidence="4" id="KW-1185">Reference proteome</keyword>
<comment type="caution">
    <text evidence="2">The sequence shown here is derived from an EMBL/GenBank/DDBJ whole genome shotgun (WGS) entry which is preliminary data.</text>
</comment>
<keyword evidence="1" id="KW-1133">Transmembrane helix</keyword>
<feature type="transmembrane region" description="Helical" evidence="1">
    <location>
        <begin position="114"/>
        <end position="135"/>
    </location>
</feature>
<keyword evidence="1" id="KW-0812">Transmembrane</keyword>
<evidence type="ECO:0000313" key="2">
    <source>
        <dbReference type="EMBL" id="CAF0891332.1"/>
    </source>
</evidence>
<evidence type="ECO:0000313" key="5">
    <source>
        <dbReference type="Proteomes" id="UP000663877"/>
    </source>
</evidence>
<dbReference type="EMBL" id="CAJNOM010000861">
    <property type="protein sequence ID" value="CAF1572646.1"/>
    <property type="molecule type" value="Genomic_DNA"/>
</dbReference>
<feature type="transmembrane region" description="Helical" evidence="1">
    <location>
        <begin position="88"/>
        <end position="107"/>
    </location>
</feature>
<keyword evidence="1" id="KW-0472">Membrane</keyword>
<gene>
    <name evidence="2" type="ORF">BJG266_LOCUS9964</name>
    <name evidence="3" type="ORF">QVE165_LOCUS49017</name>
</gene>
<organism evidence="2 5">
    <name type="scientific">Adineta steineri</name>
    <dbReference type="NCBI Taxonomy" id="433720"/>
    <lineage>
        <taxon>Eukaryota</taxon>
        <taxon>Metazoa</taxon>
        <taxon>Spiralia</taxon>
        <taxon>Gnathifera</taxon>
        <taxon>Rotifera</taxon>
        <taxon>Eurotatoria</taxon>
        <taxon>Bdelloidea</taxon>
        <taxon>Adinetida</taxon>
        <taxon>Adinetidae</taxon>
        <taxon>Adineta</taxon>
    </lineage>
</organism>
<evidence type="ECO:0000256" key="1">
    <source>
        <dbReference type="SAM" id="Phobius"/>
    </source>
</evidence>
<feature type="transmembrane region" description="Helical" evidence="1">
    <location>
        <begin position="147"/>
        <end position="165"/>
    </location>
</feature>
<proteinExistence type="predicted"/>
<protein>
    <submittedName>
        <fullName evidence="2">Uncharacterized protein</fullName>
    </submittedName>
</protein>
<evidence type="ECO:0000313" key="4">
    <source>
        <dbReference type="Proteomes" id="UP000663832"/>
    </source>
</evidence>
<accession>A0A813YZR0</accession>
<dbReference type="Proteomes" id="UP000663832">
    <property type="component" value="Unassembled WGS sequence"/>
</dbReference>
<evidence type="ECO:0000313" key="3">
    <source>
        <dbReference type="EMBL" id="CAF1572646.1"/>
    </source>
</evidence>
<dbReference type="EMBL" id="CAJNOI010000034">
    <property type="protein sequence ID" value="CAF0891332.1"/>
    <property type="molecule type" value="Genomic_DNA"/>
</dbReference>
<dbReference type="AlphaFoldDB" id="A0A813YZR0"/>
<name>A0A813YZR0_9BILA</name>